<feature type="region of interest" description="Disordered" evidence="9">
    <location>
        <begin position="514"/>
        <end position="534"/>
    </location>
</feature>
<protein>
    <submittedName>
        <fullName evidence="11">Zinc finger protein 75A</fullName>
    </submittedName>
</protein>
<dbReference type="InterPro" id="IPR013087">
    <property type="entry name" value="Znf_C2H2_type"/>
</dbReference>
<evidence type="ECO:0000313" key="11">
    <source>
        <dbReference type="EMBL" id="KAK3925176.1"/>
    </source>
</evidence>
<dbReference type="SUPFAM" id="SSF57667">
    <property type="entry name" value="beta-beta-alpha zinc fingers"/>
    <property type="match status" value="3"/>
</dbReference>
<feature type="compositionally biased region" description="Low complexity" evidence="9">
    <location>
        <begin position="716"/>
        <end position="733"/>
    </location>
</feature>
<dbReference type="GO" id="GO:0003700">
    <property type="term" value="F:DNA-binding transcription factor activity"/>
    <property type="evidence" value="ECO:0007669"/>
    <property type="project" value="TreeGrafter"/>
</dbReference>
<dbReference type="Gene3D" id="3.30.160.60">
    <property type="entry name" value="Classic Zinc Finger"/>
    <property type="match status" value="4"/>
</dbReference>
<evidence type="ECO:0000256" key="3">
    <source>
        <dbReference type="ARBA" id="ARBA00022737"/>
    </source>
</evidence>
<keyword evidence="5" id="KW-0862">Zinc</keyword>
<evidence type="ECO:0000313" key="12">
    <source>
        <dbReference type="Proteomes" id="UP001219518"/>
    </source>
</evidence>
<dbReference type="PANTHER" id="PTHR24404:SF114">
    <property type="entry name" value="KLUMPFUSS, ISOFORM B-RELATED"/>
    <property type="match status" value="1"/>
</dbReference>
<evidence type="ECO:0000256" key="1">
    <source>
        <dbReference type="ARBA" id="ARBA00004123"/>
    </source>
</evidence>
<feature type="compositionally biased region" description="Pro residues" evidence="9">
    <location>
        <begin position="734"/>
        <end position="744"/>
    </location>
</feature>
<keyword evidence="4 8" id="KW-0863">Zinc-finger</keyword>
<comment type="subcellular location">
    <subcellularLocation>
        <location evidence="1">Nucleus</location>
    </subcellularLocation>
</comment>
<feature type="region of interest" description="Disordered" evidence="9">
    <location>
        <begin position="407"/>
        <end position="451"/>
    </location>
</feature>
<feature type="region of interest" description="Disordered" evidence="9">
    <location>
        <begin position="191"/>
        <end position="250"/>
    </location>
</feature>
<keyword evidence="12" id="KW-1185">Reference proteome</keyword>
<evidence type="ECO:0000256" key="2">
    <source>
        <dbReference type="ARBA" id="ARBA00022723"/>
    </source>
</evidence>
<evidence type="ECO:0000256" key="6">
    <source>
        <dbReference type="ARBA" id="ARBA00023125"/>
    </source>
</evidence>
<dbReference type="Pfam" id="PF00096">
    <property type="entry name" value="zf-C2H2"/>
    <property type="match status" value="1"/>
</dbReference>
<dbReference type="AlphaFoldDB" id="A0AAE1LLZ3"/>
<evidence type="ECO:0000256" key="8">
    <source>
        <dbReference type="PROSITE-ProRule" id="PRU00042"/>
    </source>
</evidence>
<feature type="domain" description="C2H2-type" evidence="10">
    <location>
        <begin position="559"/>
        <end position="586"/>
    </location>
</feature>
<keyword evidence="7" id="KW-0539">Nucleus</keyword>
<accession>A0AAE1LLZ3</accession>
<dbReference type="Proteomes" id="UP001219518">
    <property type="component" value="Unassembled WGS sequence"/>
</dbReference>
<evidence type="ECO:0000259" key="10">
    <source>
        <dbReference type="PROSITE" id="PS50157"/>
    </source>
</evidence>
<dbReference type="InterPro" id="IPR036236">
    <property type="entry name" value="Znf_C2H2_sf"/>
</dbReference>
<feature type="domain" description="C2H2-type" evidence="10">
    <location>
        <begin position="587"/>
        <end position="615"/>
    </location>
</feature>
<feature type="compositionally biased region" description="Low complexity" evidence="9">
    <location>
        <begin position="745"/>
        <end position="754"/>
    </location>
</feature>
<feature type="domain" description="C2H2-type" evidence="10">
    <location>
        <begin position="283"/>
        <end position="301"/>
    </location>
</feature>
<keyword evidence="6" id="KW-0238">DNA-binding</keyword>
<evidence type="ECO:0000256" key="4">
    <source>
        <dbReference type="ARBA" id="ARBA00022771"/>
    </source>
</evidence>
<keyword evidence="3" id="KW-0677">Repeat</keyword>
<dbReference type="PROSITE" id="PS50157">
    <property type="entry name" value="ZINC_FINGER_C2H2_2"/>
    <property type="match status" value="5"/>
</dbReference>
<keyword evidence="2" id="KW-0479">Metal-binding</keyword>
<dbReference type="EMBL" id="JAHWGI010001220">
    <property type="protein sequence ID" value="KAK3925176.1"/>
    <property type="molecule type" value="Genomic_DNA"/>
</dbReference>
<gene>
    <name evidence="11" type="ORF">KUF71_013445</name>
</gene>
<dbReference type="FunFam" id="3.30.160.60:FF:000100">
    <property type="entry name" value="Zinc finger 45-like"/>
    <property type="match status" value="1"/>
</dbReference>
<proteinExistence type="predicted"/>
<sequence length="760" mass="81542">METIKSSKNGALCPRNTSVLKPEMVSLMRRSLAGGGRDVTAPCSRANLRPGLRNLLDRNAVEVVDPDAPDVAVVVLGGDVSNPLRSPPLEEQATQTHPRHVELPSEEDIGVETPPEGALHPLTDHNYRLTVKLESESMLSDVDDGPPAPPAAAVLRVPSLTVQNIQKNVDDEDEEVDVEIEDDVEAAMSALFGESPERPALTPSDAVKSEPMSSPEPSRAVSEAGSVSRSVSVSVSGSPVSAPSRGDGTRPGWRDCPICGVAVMGIMGYRDHMLARHLRQQPYRCLECWKTFSLAKDLIRHTNNNCAVVMYKCQRCDRTWSSDVHHAACEACAAAAAAAGGDGPEEDKDSVYECATCAHTFPLLRHLMAHVKTHPKVAKPFKCHTCGSCFNASVRLMIHVRAHTLSPSKKTLASSRPRAPAPSPAPKRARIGAGAAAAGGRGGSRTPPAPPPALAYANPAFARHAYTNPAYANPTFILKVKPPEPHSDDEFGDQAVPLNDDDFHDDIFKDAVGFDDEDDDGAEDWDEDDEDFDGSENQEAMMSEVVGGTPPGPASWKRYKCKVCPRTFRFSHQAGIHMRTHMDERPYACRLCDTTYRQSSHLKRHLSHNHGLSGPAAAQAFRSMIALKKRRLQRERFRALTAFFAKQGGFKGFGPSAEGAAEADLLMNRGFDKDLSGTGKAGKKTRDDYNRSILDPAKPWIKLGPSTSIRPNIQRAPAAAGASSAPAPSGPTSAPTPCPAPAPAPAANGRPATAENGMPS</sequence>
<reference evidence="11" key="1">
    <citation type="submission" date="2021-07" db="EMBL/GenBank/DDBJ databases">
        <authorList>
            <person name="Catto M.A."/>
            <person name="Jacobson A."/>
            <person name="Kennedy G."/>
            <person name="Labadie P."/>
            <person name="Hunt B.G."/>
            <person name="Srinivasan R."/>
        </authorList>
    </citation>
    <scope>NUCLEOTIDE SEQUENCE</scope>
    <source>
        <strain evidence="11">PL_HMW_Pooled</strain>
        <tissue evidence="11">Head</tissue>
    </source>
</reference>
<reference evidence="11" key="2">
    <citation type="journal article" date="2023" name="BMC Genomics">
        <title>Pest status, molecular evolution, and epigenetic factors derived from the genome assembly of Frankliniella fusca, a thysanopteran phytovirus vector.</title>
        <authorList>
            <person name="Catto M.A."/>
            <person name="Labadie P.E."/>
            <person name="Jacobson A.L."/>
            <person name="Kennedy G.G."/>
            <person name="Srinivasan R."/>
            <person name="Hunt B.G."/>
        </authorList>
    </citation>
    <scope>NUCLEOTIDE SEQUENCE</scope>
    <source>
        <strain evidence="11">PL_HMW_Pooled</strain>
    </source>
</reference>
<name>A0AAE1LLZ3_9NEOP</name>
<feature type="domain" description="C2H2-type" evidence="10">
    <location>
        <begin position="381"/>
        <end position="408"/>
    </location>
</feature>
<evidence type="ECO:0000256" key="5">
    <source>
        <dbReference type="ARBA" id="ARBA00022833"/>
    </source>
</evidence>
<dbReference type="GO" id="GO:0006357">
    <property type="term" value="P:regulation of transcription by RNA polymerase II"/>
    <property type="evidence" value="ECO:0007669"/>
    <property type="project" value="TreeGrafter"/>
</dbReference>
<dbReference type="GO" id="GO:0008270">
    <property type="term" value="F:zinc ion binding"/>
    <property type="evidence" value="ECO:0007669"/>
    <property type="project" value="UniProtKB-KW"/>
</dbReference>
<dbReference type="InterPro" id="IPR050589">
    <property type="entry name" value="Ikaros_C2H2-ZF"/>
</dbReference>
<comment type="caution">
    <text evidence="11">The sequence shown here is derived from an EMBL/GenBank/DDBJ whole genome shotgun (WGS) entry which is preliminary data.</text>
</comment>
<feature type="region of interest" description="Disordered" evidence="9">
    <location>
        <begin position="671"/>
        <end position="760"/>
    </location>
</feature>
<dbReference type="GO" id="GO:0005634">
    <property type="term" value="C:nucleus"/>
    <property type="evidence" value="ECO:0007669"/>
    <property type="project" value="UniProtKB-SubCell"/>
</dbReference>
<dbReference type="FunFam" id="3.30.160.60:FF:000446">
    <property type="entry name" value="Zinc finger protein"/>
    <property type="match status" value="1"/>
</dbReference>
<dbReference type="GO" id="GO:0000978">
    <property type="term" value="F:RNA polymerase II cis-regulatory region sequence-specific DNA binding"/>
    <property type="evidence" value="ECO:0007669"/>
    <property type="project" value="TreeGrafter"/>
</dbReference>
<dbReference type="SMART" id="SM00355">
    <property type="entry name" value="ZnF_C2H2"/>
    <property type="match status" value="6"/>
</dbReference>
<dbReference type="PANTHER" id="PTHR24404">
    <property type="entry name" value="ZINC FINGER PROTEIN"/>
    <property type="match status" value="1"/>
</dbReference>
<evidence type="ECO:0000256" key="7">
    <source>
        <dbReference type="ARBA" id="ARBA00023242"/>
    </source>
</evidence>
<dbReference type="PROSITE" id="PS00028">
    <property type="entry name" value="ZINC_FINGER_C2H2_1"/>
    <property type="match status" value="4"/>
</dbReference>
<feature type="compositionally biased region" description="Low complexity" evidence="9">
    <location>
        <begin position="218"/>
        <end position="246"/>
    </location>
</feature>
<evidence type="ECO:0000256" key="9">
    <source>
        <dbReference type="SAM" id="MobiDB-lite"/>
    </source>
</evidence>
<feature type="domain" description="C2H2-type" evidence="10">
    <location>
        <begin position="352"/>
        <end position="374"/>
    </location>
</feature>
<organism evidence="11 12">
    <name type="scientific">Frankliniella fusca</name>
    <dbReference type="NCBI Taxonomy" id="407009"/>
    <lineage>
        <taxon>Eukaryota</taxon>
        <taxon>Metazoa</taxon>
        <taxon>Ecdysozoa</taxon>
        <taxon>Arthropoda</taxon>
        <taxon>Hexapoda</taxon>
        <taxon>Insecta</taxon>
        <taxon>Pterygota</taxon>
        <taxon>Neoptera</taxon>
        <taxon>Paraneoptera</taxon>
        <taxon>Thysanoptera</taxon>
        <taxon>Terebrantia</taxon>
        <taxon>Thripoidea</taxon>
        <taxon>Thripidae</taxon>
        <taxon>Frankliniella</taxon>
    </lineage>
</organism>